<keyword evidence="3" id="KW-1185">Reference proteome</keyword>
<protein>
    <submittedName>
        <fullName evidence="2">Uncharacterized protein</fullName>
    </submittedName>
</protein>
<dbReference type="Proteomes" id="UP001165065">
    <property type="component" value="Unassembled WGS sequence"/>
</dbReference>
<dbReference type="EMBL" id="BRYA01000310">
    <property type="protein sequence ID" value="GMI46673.1"/>
    <property type="molecule type" value="Genomic_DNA"/>
</dbReference>
<proteinExistence type="predicted"/>
<feature type="region of interest" description="Disordered" evidence="1">
    <location>
        <begin position="16"/>
        <end position="41"/>
    </location>
</feature>
<comment type="caution">
    <text evidence="2">The sequence shown here is derived from an EMBL/GenBank/DDBJ whole genome shotgun (WGS) entry which is preliminary data.</text>
</comment>
<dbReference type="InterPro" id="IPR011989">
    <property type="entry name" value="ARM-like"/>
</dbReference>
<gene>
    <name evidence="2" type="ORF">TrCOL_g1623</name>
</gene>
<accession>A0A9W7GLS5</accession>
<dbReference type="Gene3D" id="1.25.10.10">
    <property type="entry name" value="Leucine-rich Repeat Variant"/>
    <property type="match status" value="1"/>
</dbReference>
<dbReference type="AlphaFoldDB" id="A0A9W7GLS5"/>
<name>A0A9W7GLS5_9STRA</name>
<organism evidence="2 3">
    <name type="scientific">Triparma columacea</name>
    <dbReference type="NCBI Taxonomy" id="722753"/>
    <lineage>
        <taxon>Eukaryota</taxon>
        <taxon>Sar</taxon>
        <taxon>Stramenopiles</taxon>
        <taxon>Ochrophyta</taxon>
        <taxon>Bolidophyceae</taxon>
        <taxon>Parmales</taxon>
        <taxon>Triparmaceae</taxon>
        <taxon>Triparma</taxon>
    </lineage>
</organism>
<reference evidence="3" key="1">
    <citation type="journal article" date="2023" name="Commun. Biol.">
        <title>Genome analysis of Parmales, the sister group of diatoms, reveals the evolutionary specialization of diatoms from phago-mixotrophs to photoautotrophs.</title>
        <authorList>
            <person name="Ban H."/>
            <person name="Sato S."/>
            <person name="Yoshikawa S."/>
            <person name="Yamada K."/>
            <person name="Nakamura Y."/>
            <person name="Ichinomiya M."/>
            <person name="Sato N."/>
            <person name="Blanc-Mathieu R."/>
            <person name="Endo H."/>
            <person name="Kuwata A."/>
            <person name="Ogata H."/>
        </authorList>
    </citation>
    <scope>NUCLEOTIDE SEQUENCE [LARGE SCALE GENOMIC DNA]</scope>
</reference>
<evidence type="ECO:0000313" key="3">
    <source>
        <dbReference type="Proteomes" id="UP001165065"/>
    </source>
</evidence>
<evidence type="ECO:0000313" key="2">
    <source>
        <dbReference type="EMBL" id="GMI46673.1"/>
    </source>
</evidence>
<dbReference type="OrthoDB" id="45223at2759"/>
<evidence type="ECO:0000256" key="1">
    <source>
        <dbReference type="SAM" id="MobiDB-lite"/>
    </source>
</evidence>
<sequence>MSMDESCGAQVRPMPFDRSIEGDYDECSMSSEPLRKKSRPQHVDDASMDLACREVGCGLIMWLDVDSMVLMLSFLEVNEAYRIVTSPLSRGYRKNFCENSYLWQQMCLGDLFGCTPGVQPKVMLGNIHTDNFCLARGQYMSFMKCKQYVEKLSEGKELNLLATEPALRDSAFLSAPGAIEEKPGSAVIGFSGTLDGGQVSSSPGVTRGDNISELTRRLLGQGARSVALPAYGGSSGGGDGGGIERKRKGKNNILASNLITIKTDFNALPWTSPLHVLVNWLLFYGHVEGIVVLCLKVLPLILENKEVRETAASLRLADMIFEFMLKFPNSWRVNTAAMQNFVLLARPIVEVGGTTREGCLCQCSFMRESISVGDELVVKGNQDRNGDKGKKKRHGILIIFDALDRFWDCPDFMAPACWSLVNISLRNHHKVTMMQLGSIQRALATIRNHSNSRDVVFRAIYCLVNFVAPAAEDIVAPTTTTAEGQGVMERIVSENLEEILQTTIQCVFRWINDVEFVAKLILIFHNLACVRQFERALVLTPGCLGALRLVNNEYKNYGRIKTITEQMLHHLYEAVRRDKQLEIDYMNMSNALNPS</sequence>